<proteinExistence type="predicted"/>
<name>A0AAU8HXZ1_9CAUD</name>
<accession>A0AAU8HXZ1</accession>
<dbReference type="InterPro" id="IPR019612">
    <property type="entry name" value="Minor_capsid_put"/>
</dbReference>
<organism evidence="1">
    <name type="scientific">Jarrellvirus sp</name>
    <dbReference type="NCBI Taxonomy" id="2960496"/>
    <lineage>
        <taxon>Viruses</taxon>
        <taxon>Duplodnaviria</taxon>
        <taxon>Heunggongvirae</taxon>
        <taxon>Uroviricota</taxon>
        <taxon>Caudoviricetes</taxon>
        <taxon>Jarrellvirus</taxon>
    </lineage>
</organism>
<evidence type="ECO:0000313" key="1">
    <source>
        <dbReference type="EMBL" id="XCI67303.1"/>
    </source>
</evidence>
<reference evidence="1" key="1">
    <citation type="journal article" date="2024" name="bioRxiv">
        <title>The salivary virome during childhood dental caries.</title>
        <authorList>
            <person name="Tang J."/>
            <person name="Baker J.L."/>
        </authorList>
    </citation>
    <scope>NUCLEOTIDE SEQUENCE</scope>
    <source>
        <strain evidence="1">38_unbinned_79</strain>
    </source>
</reference>
<protein>
    <submittedName>
        <fullName evidence="1">Head-tail adaptor</fullName>
    </submittedName>
</protein>
<sequence length="148" mass="16849">MAHRAFLVVSGITYHSMLKTGSIWLDLTIAGSAMIDKRMLVDTAIIKKRVGIDEWGKETFGGDLYIDPCRFDESTSHVQSQKSGKSKNRTDQFAGVLYIDTDYCNFEIDRSYIDGKLIVDGQEYIIVKIIPNRHPISKRILTYEIEVI</sequence>
<dbReference type="Pfam" id="PF10665">
    <property type="entry name" value="Minor_capsid_1"/>
    <property type="match status" value="1"/>
</dbReference>
<dbReference type="EMBL" id="PP870178">
    <property type="protein sequence ID" value="XCI67303.1"/>
    <property type="molecule type" value="Genomic_DNA"/>
</dbReference>